<proteinExistence type="predicted"/>
<evidence type="ECO:0000313" key="1">
    <source>
        <dbReference type="EMBL" id="MBB5868067.1"/>
    </source>
</evidence>
<accession>A0A841BG53</accession>
<gene>
    <name evidence="1" type="ORF">F4553_001446</name>
</gene>
<keyword evidence="2" id="KW-1185">Reference proteome</keyword>
<dbReference type="EMBL" id="JACHMN010000002">
    <property type="protein sequence ID" value="MBB5868067.1"/>
    <property type="molecule type" value="Genomic_DNA"/>
</dbReference>
<evidence type="ECO:0000313" key="2">
    <source>
        <dbReference type="Proteomes" id="UP000587527"/>
    </source>
</evidence>
<organism evidence="1 2">
    <name type="scientific">Allocatelliglobosispora scoriae</name>
    <dbReference type="NCBI Taxonomy" id="643052"/>
    <lineage>
        <taxon>Bacteria</taxon>
        <taxon>Bacillati</taxon>
        <taxon>Actinomycetota</taxon>
        <taxon>Actinomycetes</taxon>
        <taxon>Micromonosporales</taxon>
        <taxon>Micromonosporaceae</taxon>
        <taxon>Allocatelliglobosispora</taxon>
    </lineage>
</organism>
<sequence length="94" mass="9763">MWFAIMGRPLVSITGAATTAQTTDTAGDGRVRIILGNGSGAPVGPNQPLSDILAAGARIEPTTVTFYVRLGQAPTAAQLDNSPCIRSLRVSRIL</sequence>
<reference evidence="1 2" key="1">
    <citation type="submission" date="2020-08" db="EMBL/GenBank/DDBJ databases">
        <title>Sequencing the genomes of 1000 actinobacteria strains.</title>
        <authorList>
            <person name="Klenk H.-P."/>
        </authorList>
    </citation>
    <scope>NUCLEOTIDE SEQUENCE [LARGE SCALE GENOMIC DNA]</scope>
    <source>
        <strain evidence="1 2">DSM 45362</strain>
    </source>
</reference>
<dbReference type="AlphaFoldDB" id="A0A841BG53"/>
<name>A0A841BG53_9ACTN</name>
<dbReference type="RefSeq" id="WP_184833722.1">
    <property type="nucleotide sequence ID" value="NZ_JACHMN010000002.1"/>
</dbReference>
<dbReference type="Proteomes" id="UP000587527">
    <property type="component" value="Unassembled WGS sequence"/>
</dbReference>
<comment type="caution">
    <text evidence="1">The sequence shown here is derived from an EMBL/GenBank/DDBJ whole genome shotgun (WGS) entry which is preliminary data.</text>
</comment>
<protein>
    <submittedName>
        <fullName evidence="1">Uncharacterized protein</fullName>
    </submittedName>
</protein>